<evidence type="ECO:0000313" key="7">
    <source>
        <dbReference type="EMBL" id="HJE90857.1"/>
    </source>
</evidence>
<keyword evidence="5" id="KW-0812">Transmembrane</keyword>
<keyword evidence="2" id="KW-0645">Protease</keyword>
<dbReference type="InterPro" id="IPR043504">
    <property type="entry name" value="Peptidase_S1_PA_chymotrypsin"/>
</dbReference>
<dbReference type="Proteomes" id="UP000776650">
    <property type="component" value="Unassembled WGS sequence"/>
</dbReference>
<dbReference type="AlphaFoldDB" id="A0A921JYB8"/>
<dbReference type="EMBL" id="DYXM01000142">
    <property type="protein sequence ID" value="HJE90857.1"/>
    <property type="molecule type" value="Genomic_DNA"/>
</dbReference>
<dbReference type="PANTHER" id="PTHR43343">
    <property type="entry name" value="PEPTIDASE S12"/>
    <property type="match status" value="1"/>
</dbReference>
<reference evidence="7" key="1">
    <citation type="journal article" date="2021" name="PeerJ">
        <title>Extensive microbial diversity within the chicken gut microbiome revealed by metagenomics and culture.</title>
        <authorList>
            <person name="Gilroy R."/>
            <person name="Ravi A."/>
            <person name="Getino M."/>
            <person name="Pursley I."/>
            <person name="Horton D.L."/>
            <person name="Alikhan N.F."/>
            <person name="Baker D."/>
            <person name="Gharbi K."/>
            <person name="Hall N."/>
            <person name="Watson M."/>
            <person name="Adriaenssens E.M."/>
            <person name="Foster-Nyarko E."/>
            <person name="Jarju S."/>
            <person name="Secka A."/>
            <person name="Antonio M."/>
            <person name="Oren A."/>
            <person name="Chaudhuri R.R."/>
            <person name="La Ragione R."/>
            <person name="Hildebrand F."/>
            <person name="Pallen M.J."/>
        </authorList>
    </citation>
    <scope>NUCLEOTIDE SEQUENCE</scope>
    <source>
        <strain evidence="7">ChiGjej1B1-18357</strain>
    </source>
</reference>
<keyword evidence="5" id="KW-1133">Transmembrane helix</keyword>
<dbReference type="SUPFAM" id="SSF50494">
    <property type="entry name" value="Trypsin-like serine proteases"/>
    <property type="match status" value="1"/>
</dbReference>
<feature type="compositionally biased region" description="Low complexity" evidence="4">
    <location>
        <begin position="33"/>
        <end position="52"/>
    </location>
</feature>
<dbReference type="InterPro" id="IPR001478">
    <property type="entry name" value="PDZ"/>
</dbReference>
<protein>
    <submittedName>
        <fullName evidence="7">Trypsin-like peptidase domain-containing protein</fullName>
    </submittedName>
</protein>
<comment type="caution">
    <text evidence="7">The sequence shown here is derived from an EMBL/GenBank/DDBJ whole genome shotgun (WGS) entry which is preliminary data.</text>
</comment>
<reference evidence="7" key="2">
    <citation type="submission" date="2021-09" db="EMBL/GenBank/DDBJ databases">
        <authorList>
            <person name="Gilroy R."/>
        </authorList>
    </citation>
    <scope>NUCLEOTIDE SEQUENCE</scope>
    <source>
        <strain evidence="7">ChiGjej1B1-18357</strain>
    </source>
</reference>
<feature type="transmembrane region" description="Helical" evidence="5">
    <location>
        <begin position="129"/>
        <end position="152"/>
    </location>
</feature>
<sequence length="481" mass="47431">MERNDNYGAGNGEQTGADQNPQPQWNGDGHTAPIPQQSQGQPQGPQGIGRPPFAQQPTAGNPQFGQQPGQPGQPGQQGPQGHPFGQPGAPNQPGGTQPQYFGGFAHDGGVPPYQGAAGPAEKKRSPRALTALGIVAAVVLAGGVGGVVGANYGGSSNSGNTILGASGGAASVPASEPTDGTVESVAEKVLPSVVSITAVGRSGGGEGSGVILSEDGKILTNNHVVAVAGQGGKIQVSFNDGSVADATVVGADAASDVAVIEVKDRNDLQPIALGSSSDLKVGQNVVAIGSPLGLSGTVTTGIVSSLNRPVMAGGAESGQSTVIDAVQTDAAINPGNSGGALVDMGGNLVGMNSAIASLGSGQEAGSIGLGFAIPVEQAQRIATQLIEQGYATRAVLGASVLNESQVLGAQIAGVERGGPAQEAGLPEDAVVTKVDDRNIESGDALVAAVRSHSPGDKVTLTYSTRGQGEEQTVEVTLGEGE</sequence>
<comment type="similarity">
    <text evidence="1">Belongs to the peptidase S1C family.</text>
</comment>
<dbReference type="InterPro" id="IPR051201">
    <property type="entry name" value="Chloro_Bact_Ser_Proteases"/>
</dbReference>
<evidence type="ECO:0000259" key="6">
    <source>
        <dbReference type="SMART" id="SM00228"/>
    </source>
</evidence>
<feature type="compositionally biased region" description="Low complexity" evidence="4">
    <location>
        <begin position="60"/>
        <end position="88"/>
    </location>
</feature>
<dbReference type="PRINTS" id="PR00834">
    <property type="entry name" value="PROTEASES2C"/>
</dbReference>
<dbReference type="SUPFAM" id="SSF50156">
    <property type="entry name" value="PDZ domain-like"/>
    <property type="match status" value="1"/>
</dbReference>
<evidence type="ECO:0000256" key="1">
    <source>
        <dbReference type="ARBA" id="ARBA00010541"/>
    </source>
</evidence>
<feature type="domain" description="PDZ" evidence="6">
    <location>
        <begin position="394"/>
        <end position="466"/>
    </location>
</feature>
<evidence type="ECO:0000256" key="3">
    <source>
        <dbReference type="ARBA" id="ARBA00022801"/>
    </source>
</evidence>
<dbReference type="PANTHER" id="PTHR43343:SF3">
    <property type="entry name" value="PROTEASE DO-LIKE 8, CHLOROPLASTIC"/>
    <property type="match status" value="1"/>
</dbReference>
<dbReference type="InterPro" id="IPR001940">
    <property type="entry name" value="Peptidase_S1C"/>
</dbReference>
<dbReference type="Pfam" id="PF13180">
    <property type="entry name" value="PDZ_2"/>
    <property type="match status" value="1"/>
</dbReference>
<evidence type="ECO:0000313" key="8">
    <source>
        <dbReference type="Proteomes" id="UP000776650"/>
    </source>
</evidence>
<evidence type="ECO:0000256" key="5">
    <source>
        <dbReference type="SAM" id="Phobius"/>
    </source>
</evidence>
<accession>A0A921JYB8</accession>
<feature type="compositionally biased region" description="Polar residues" evidence="4">
    <location>
        <begin position="460"/>
        <end position="474"/>
    </location>
</feature>
<dbReference type="InterPro" id="IPR036034">
    <property type="entry name" value="PDZ_sf"/>
</dbReference>
<feature type="region of interest" description="Disordered" evidence="4">
    <location>
        <begin position="457"/>
        <end position="481"/>
    </location>
</feature>
<evidence type="ECO:0000256" key="4">
    <source>
        <dbReference type="SAM" id="MobiDB-lite"/>
    </source>
</evidence>
<dbReference type="Pfam" id="PF13365">
    <property type="entry name" value="Trypsin_2"/>
    <property type="match status" value="1"/>
</dbReference>
<dbReference type="SMART" id="SM00228">
    <property type="entry name" value="PDZ"/>
    <property type="match status" value="1"/>
</dbReference>
<dbReference type="Gene3D" id="2.30.42.10">
    <property type="match status" value="1"/>
</dbReference>
<name>A0A921JYB8_9ACTN</name>
<keyword evidence="3" id="KW-0378">Hydrolase</keyword>
<organism evidence="7 8">
    <name type="scientific">Dietzia timorensis</name>
    <dbReference type="NCBI Taxonomy" id="499555"/>
    <lineage>
        <taxon>Bacteria</taxon>
        <taxon>Bacillati</taxon>
        <taxon>Actinomycetota</taxon>
        <taxon>Actinomycetes</taxon>
        <taxon>Mycobacteriales</taxon>
        <taxon>Dietziaceae</taxon>
        <taxon>Dietzia</taxon>
    </lineage>
</organism>
<dbReference type="GO" id="GO:0006508">
    <property type="term" value="P:proteolysis"/>
    <property type="evidence" value="ECO:0007669"/>
    <property type="project" value="UniProtKB-KW"/>
</dbReference>
<dbReference type="RefSeq" id="WP_303912249.1">
    <property type="nucleotide sequence ID" value="NZ_DYXM01000142.1"/>
</dbReference>
<keyword evidence="5" id="KW-0472">Membrane</keyword>
<feature type="compositionally biased region" description="Polar residues" evidence="4">
    <location>
        <begin position="12"/>
        <end position="25"/>
    </location>
</feature>
<gene>
    <name evidence="7" type="ORF">K8V11_07600</name>
</gene>
<feature type="region of interest" description="Disordered" evidence="4">
    <location>
        <begin position="1"/>
        <end position="122"/>
    </location>
</feature>
<proteinExistence type="inferred from homology"/>
<dbReference type="Gene3D" id="2.40.10.10">
    <property type="entry name" value="Trypsin-like serine proteases"/>
    <property type="match status" value="2"/>
</dbReference>
<evidence type="ECO:0000256" key="2">
    <source>
        <dbReference type="ARBA" id="ARBA00022670"/>
    </source>
</evidence>
<dbReference type="InterPro" id="IPR009003">
    <property type="entry name" value="Peptidase_S1_PA"/>
</dbReference>
<dbReference type="GO" id="GO:0004252">
    <property type="term" value="F:serine-type endopeptidase activity"/>
    <property type="evidence" value="ECO:0007669"/>
    <property type="project" value="InterPro"/>
</dbReference>